<evidence type="ECO:0000256" key="1">
    <source>
        <dbReference type="ARBA" id="ARBA00004651"/>
    </source>
</evidence>
<keyword evidence="7 8" id="KW-0472">Membrane</keyword>
<evidence type="ECO:0000256" key="5">
    <source>
        <dbReference type="ARBA" id="ARBA00022847"/>
    </source>
</evidence>
<feature type="transmembrane region" description="Helical" evidence="8">
    <location>
        <begin position="57"/>
        <end position="84"/>
    </location>
</feature>
<dbReference type="RefSeq" id="WP_158423741.1">
    <property type="nucleotide sequence ID" value="NZ_JAOQJQ010000001.1"/>
</dbReference>
<dbReference type="InterPro" id="IPR039672">
    <property type="entry name" value="MFS_2"/>
</dbReference>
<evidence type="ECO:0000256" key="4">
    <source>
        <dbReference type="ARBA" id="ARBA00022692"/>
    </source>
</evidence>
<dbReference type="Proteomes" id="UP001652442">
    <property type="component" value="Unassembled WGS sequence"/>
</dbReference>
<comment type="caution">
    <text evidence="9">The sequence shown here is derived from an EMBL/GenBank/DDBJ whole genome shotgun (WGS) entry which is preliminary data.</text>
</comment>
<evidence type="ECO:0000256" key="8">
    <source>
        <dbReference type="SAM" id="Phobius"/>
    </source>
</evidence>
<proteinExistence type="predicted"/>
<evidence type="ECO:0000256" key="7">
    <source>
        <dbReference type="ARBA" id="ARBA00023136"/>
    </source>
</evidence>
<feature type="transmembrane region" description="Helical" evidence="8">
    <location>
        <begin position="335"/>
        <end position="358"/>
    </location>
</feature>
<name>A0ABT2TF99_9FIRM</name>
<protein>
    <submittedName>
        <fullName evidence="9">Glycoside-pentoside-hexuronide (GPH):cation symporter</fullName>
    </submittedName>
</protein>
<dbReference type="Gene3D" id="1.20.1250.20">
    <property type="entry name" value="MFS general substrate transporter like domains"/>
    <property type="match status" value="2"/>
</dbReference>
<feature type="transmembrane region" description="Helical" evidence="8">
    <location>
        <begin position="311"/>
        <end position="329"/>
    </location>
</feature>
<keyword evidence="2" id="KW-0813">Transport</keyword>
<feature type="transmembrane region" description="Helical" evidence="8">
    <location>
        <begin position="166"/>
        <end position="186"/>
    </location>
</feature>
<feature type="transmembrane region" description="Helical" evidence="8">
    <location>
        <begin position="192"/>
        <end position="214"/>
    </location>
</feature>
<evidence type="ECO:0000256" key="3">
    <source>
        <dbReference type="ARBA" id="ARBA00022475"/>
    </source>
</evidence>
<dbReference type="SUPFAM" id="SSF103473">
    <property type="entry name" value="MFS general substrate transporter"/>
    <property type="match status" value="1"/>
</dbReference>
<dbReference type="PANTHER" id="PTHR11328:SF24">
    <property type="entry name" value="MAJOR FACILITATOR SUPERFAMILY (MFS) PROFILE DOMAIN-CONTAINING PROTEIN"/>
    <property type="match status" value="1"/>
</dbReference>
<evidence type="ECO:0000313" key="10">
    <source>
        <dbReference type="Proteomes" id="UP001652442"/>
    </source>
</evidence>
<keyword evidence="5" id="KW-0769">Symport</keyword>
<keyword evidence="4 8" id="KW-0812">Transmembrane</keyword>
<comment type="subcellular location">
    <subcellularLocation>
        <location evidence="1">Cell membrane</location>
        <topology evidence="1">Multi-pass membrane protein</topology>
    </subcellularLocation>
</comment>
<organism evidence="9 10">
    <name type="scientific">Brotonthovivens ammoniilytica</name>
    <dbReference type="NCBI Taxonomy" id="2981725"/>
    <lineage>
        <taxon>Bacteria</taxon>
        <taxon>Bacillati</taxon>
        <taxon>Bacillota</taxon>
        <taxon>Clostridia</taxon>
        <taxon>Lachnospirales</taxon>
        <taxon>Lachnospiraceae</taxon>
        <taxon>Brotonthovivens</taxon>
    </lineage>
</organism>
<feature type="transmembrane region" description="Helical" evidence="8">
    <location>
        <begin position="246"/>
        <end position="273"/>
    </location>
</feature>
<feature type="transmembrane region" description="Helical" evidence="8">
    <location>
        <begin position="379"/>
        <end position="405"/>
    </location>
</feature>
<dbReference type="InterPro" id="IPR036259">
    <property type="entry name" value="MFS_trans_sf"/>
</dbReference>
<keyword evidence="3" id="KW-1003">Cell membrane</keyword>
<feature type="transmembrane region" description="Helical" evidence="8">
    <location>
        <begin position="285"/>
        <end position="304"/>
    </location>
</feature>
<reference evidence="9 10" key="1">
    <citation type="journal article" date="2021" name="ISME Commun">
        <title>Automated analysis of genomic sequences facilitates high-throughput and comprehensive description of bacteria.</title>
        <authorList>
            <person name="Hitch T.C.A."/>
        </authorList>
    </citation>
    <scope>NUCLEOTIDE SEQUENCE [LARGE SCALE GENOMIC DNA]</scope>
    <source>
        <strain evidence="9 10">Sanger_109</strain>
    </source>
</reference>
<dbReference type="PANTHER" id="PTHR11328">
    <property type="entry name" value="MAJOR FACILITATOR SUPERFAMILY DOMAIN-CONTAINING PROTEIN"/>
    <property type="match status" value="1"/>
</dbReference>
<dbReference type="NCBIfam" id="TIGR00792">
    <property type="entry name" value="gph"/>
    <property type="match status" value="1"/>
</dbReference>
<dbReference type="InterPro" id="IPR018043">
    <property type="entry name" value="Na/Gal_symport_CS"/>
</dbReference>
<keyword evidence="10" id="KW-1185">Reference proteome</keyword>
<evidence type="ECO:0000256" key="6">
    <source>
        <dbReference type="ARBA" id="ARBA00022989"/>
    </source>
</evidence>
<sequence>MNVKKNITQEEAGKALASMGPLPLSQKVGYTFDGLANVWMMTIPMFLMTFATENLKIAVGLVGMIMMLVKILDGFSDILAGIIIDNTKSKKGKARPWILWVSVPYAVTLAAVFYIPETAGMAVKVVLLAVLYALSISVFGTIISVARTVLMTRMTNNPKERGQLGVLNDGISAILCGLLMSLTNIWAMKIGYAKIFTIYACVAFLACLITYALCRENVGDLNDIMLGERRSVKVKDLFITLGKNKYAFILLIYILILNIANTIIQTGGIYYAANVLGNQILYSKFMIFMVIGNITGFLIAAPLVRRIGSRKIFIIGSVLGAIAAGTMFFSGGKSFTVICACVLIIAVAGITFTTTQIMAMTGECVDYGEYKNNVRAEGVTSAIVSIGVKIGGALGSALLSGAMYAGGYQSGAAVQSTDVAGAINFAFAGIPMIFYAALAIIYIFTWKLEGKHAEMMEHIMKNRLADI</sequence>
<feature type="transmembrane region" description="Helical" evidence="8">
    <location>
        <begin position="96"/>
        <end position="115"/>
    </location>
</feature>
<evidence type="ECO:0000256" key="2">
    <source>
        <dbReference type="ARBA" id="ARBA00022448"/>
    </source>
</evidence>
<dbReference type="Pfam" id="PF13347">
    <property type="entry name" value="MFS_2"/>
    <property type="match status" value="1"/>
</dbReference>
<dbReference type="InterPro" id="IPR001927">
    <property type="entry name" value="Na/Gal_symport"/>
</dbReference>
<evidence type="ECO:0000313" key="9">
    <source>
        <dbReference type="EMBL" id="MCU6760860.1"/>
    </source>
</evidence>
<dbReference type="PROSITE" id="PS00872">
    <property type="entry name" value="NA_GALACTOSIDE_SYMP"/>
    <property type="match status" value="1"/>
</dbReference>
<feature type="transmembrane region" description="Helical" evidence="8">
    <location>
        <begin position="121"/>
        <end position="145"/>
    </location>
</feature>
<feature type="transmembrane region" description="Helical" evidence="8">
    <location>
        <begin position="28"/>
        <end position="51"/>
    </location>
</feature>
<accession>A0ABT2TF99</accession>
<feature type="transmembrane region" description="Helical" evidence="8">
    <location>
        <begin position="425"/>
        <end position="446"/>
    </location>
</feature>
<gene>
    <name evidence="9" type="ORF">OCV88_00750</name>
</gene>
<dbReference type="EMBL" id="JAOQJQ010000001">
    <property type="protein sequence ID" value="MCU6760860.1"/>
    <property type="molecule type" value="Genomic_DNA"/>
</dbReference>
<keyword evidence="6 8" id="KW-1133">Transmembrane helix</keyword>